<proteinExistence type="predicted"/>
<evidence type="ECO:0000313" key="2">
    <source>
        <dbReference type="Proteomes" id="UP001356427"/>
    </source>
</evidence>
<dbReference type="EMBL" id="JAGTTL010000015">
    <property type="protein sequence ID" value="KAK6312627.1"/>
    <property type="molecule type" value="Genomic_DNA"/>
</dbReference>
<organism evidence="1 2">
    <name type="scientific">Coregonus suidteri</name>
    <dbReference type="NCBI Taxonomy" id="861788"/>
    <lineage>
        <taxon>Eukaryota</taxon>
        <taxon>Metazoa</taxon>
        <taxon>Chordata</taxon>
        <taxon>Craniata</taxon>
        <taxon>Vertebrata</taxon>
        <taxon>Euteleostomi</taxon>
        <taxon>Actinopterygii</taxon>
        <taxon>Neopterygii</taxon>
        <taxon>Teleostei</taxon>
        <taxon>Protacanthopterygii</taxon>
        <taxon>Salmoniformes</taxon>
        <taxon>Salmonidae</taxon>
        <taxon>Coregoninae</taxon>
        <taxon>Coregonus</taxon>
    </lineage>
</organism>
<dbReference type="AlphaFoldDB" id="A0AAN8LQJ9"/>
<protein>
    <submittedName>
        <fullName evidence="1">Uncharacterized protein</fullName>
    </submittedName>
</protein>
<evidence type="ECO:0000313" key="1">
    <source>
        <dbReference type="EMBL" id="KAK6312627.1"/>
    </source>
</evidence>
<reference evidence="1 2" key="1">
    <citation type="submission" date="2021-04" db="EMBL/GenBank/DDBJ databases">
        <authorList>
            <person name="De Guttry C."/>
            <person name="Zahm M."/>
            <person name="Klopp C."/>
            <person name="Cabau C."/>
            <person name="Louis A."/>
            <person name="Berthelot C."/>
            <person name="Parey E."/>
            <person name="Roest Crollius H."/>
            <person name="Montfort J."/>
            <person name="Robinson-Rechavi M."/>
            <person name="Bucao C."/>
            <person name="Bouchez O."/>
            <person name="Gislard M."/>
            <person name="Lluch J."/>
            <person name="Milhes M."/>
            <person name="Lampietro C."/>
            <person name="Lopez Roques C."/>
            <person name="Donnadieu C."/>
            <person name="Braasch I."/>
            <person name="Desvignes T."/>
            <person name="Postlethwait J."/>
            <person name="Bobe J."/>
            <person name="Wedekind C."/>
            <person name="Guiguen Y."/>
        </authorList>
    </citation>
    <scope>NUCLEOTIDE SEQUENCE [LARGE SCALE GENOMIC DNA]</scope>
    <source>
        <strain evidence="1">Cs_M1</strain>
        <tissue evidence="1">Blood</tissue>
    </source>
</reference>
<gene>
    <name evidence="1" type="ORF">J4Q44_G00182910</name>
</gene>
<accession>A0AAN8LQJ9</accession>
<keyword evidence="2" id="KW-1185">Reference proteome</keyword>
<name>A0AAN8LQJ9_9TELE</name>
<dbReference type="Proteomes" id="UP001356427">
    <property type="component" value="Unassembled WGS sequence"/>
</dbReference>
<sequence>RGSRVLGASGPQSRVLGASVKGFQGSRGLSEGLQFQNSVSVYRSSLLLCSPRLQAELL</sequence>
<feature type="non-terminal residue" evidence="1">
    <location>
        <position position="1"/>
    </location>
</feature>
<comment type="caution">
    <text evidence="1">The sequence shown here is derived from an EMBL/GenBank/DDBJ whole genome shotgun (WGS) entry which is preliminary data.</text>
</comment>